<dbReference type="AlphaFoldDB" id="A0A1H8IHE0"/>
<reference evidence="3" key="2">
    <citation type="submission" date="2016-10" db="EMBL/GenBank/DDBJ databases">
        <authorList>
            <person name="Wibberg D."/>
        </authorList>
    </citation>
    <scope>NUCLEOTIDE SEQUENCE [LARGE SCALE GENOMIC DNA]</scope>
</reference>
<gene>
    <name evidence="1" type="ORF">RTCCBAU85039_1900</name>
    <name evidence="2" type="ORF">SAMN05216228_1006111</name>
</gene>
<sequence length="235" mass="26631">MLVSGERIVGVYVAFYSARRVGESVEKFCNLSAWCVLDGYRAHGLRLLKALLDQGGYTFTDLSPSGNVVPLNRRLKFQQIDTAAALVINLPRPSWGSGVSIVTDPRLIERHLDERNLGIYKDHALAPAAHHLAVIKRDRCCYVIFRKDTRKRLRVFASILHVGDRGLFAETAHHIYSYLLTRFGVVATFVEDRFADVHPKLSISLRSPRPKMFLSDRVSPSEVDYLYSELTCVPW</sequence>
<dbReference type="Proteomes" id="UP000198939">
    <property type="component" value="Unassembled WGS sequence"/>
</dbReference>
<reference evidence="1" key="1">
    <citation type="submission" date="2016-10" db="EMBL/GenBank/DDBJ databases">
        <authorList>
            <person name="de Groot N.N."/>
        </authorList>
    </citation>
    <scope>NUCLEOTIDE SEQUENCE [LARGE SCALE GENOMIC DNA]</scope>
    <source>
        <strain evidence="1">CCBAU85039</strain>
    </source>
</reference>
<evidence type="ECO:0000313" key="3">
    <source>
        <dbReference type="Proteomes" id="UP000183063"/>
    </source>
</evidence>
<dbReference type="EMBL" id="FOCV01000006">
    <property type="protein sequence ID" value="SEN67118.1"/>
    <property type="molecule type" value="Genomic_DNA"/>
</dbReference>
<dbReference type="OrthoDB" id="5571267at2"/>
<reference evidence="2 4" key="3">
    <citation type="submission" date="2016-10" db="EMBL/GenBank/DDBJ databases">
        <authorList>
            <person name="Varghese N."/>
            <person name="Submissions S."/>
        </authorList>
    </citation>
    <scope>NUCLEOTIDE SEQUENCE [LARGE SCALE GENOMIC DNA]</scope>
    <source>
        <strain evidence="2 4">CGMCC 1.7071</strain>
    </source>
</reference>
<dbReference type="STRING" id="501024.RTCCBAU85039_1900"/>
<dbReference type="Proteomes" id="UP000183063">
    <property type="component" value="Unassembled WGS sequence"/>
</dbReference>
<dbReference type="EMBL" id="FNXB01000008">
    <property type="protein sequence ID" value="SEH70774.1"/>
    <property type="molecule type" value="Genomic_DNA"/>
</dbReference>
<evidence type="ECO:0000313" key="4">
    <source>
        <dbReference type="Proteomes" id="UP000198939"/>
    </source>
</evidence>
<name>A0A1H8IHE0_9HYPH</name>
<proteinExistence type="predicted"/>
<evidence type="ECO:0000313" key="1">
    <source>
        <dbReference type="EMBL" id="SEH70774.1"/>
    </source>
</evidence>
<accession>A0A1H8IHE0</accession>
<evidence type="ECO:0008006" key="5">
    <source>
        <dbReference type="Google" id="ProtNLM"/>
    </source>
</evidence>
<keyword evidence="4" id="KW-1185">Reference proteome</keyword>
<protein>
    <recommendedName>
        <fullName evidence="5">N-acetyltransferase domain-containing protein</fullName>
    </recommendedName>
</protein>
<organism evidence="1 3">
    <name type="scientific">Rhizobium tibeticum</name>
    <dbReference type="NCBI Taxonomy" id="501024"/>
    <lineage>
        <taxon>Bacteria</taxon>
        <taxon>Pseudomonadati</taxon>
        <taxon>Pseudomonadota</taxon>
        <taxon>Alphaproteobacteria</taxon>
        <taxon>Hyphomicrobiales</taxon>
        <taxon>Rhizobiaceae</taxon>
        <taxon>Rhizobium/Agrobacterium group</taxon>
        <taxon>Rhizobium</taxon>
    </lineage>
</organism>
<evidence type="ECO:0000313" key="2">
    <source>
        <dbReference type="EMBL" id="SEN67118.1"/>
    </source>
</evidence>